<evidence type="ECO:0000256" key="1">
    <source>
        <dbReference type="ARBA" id="ARBA00001957"/>
    </source>
</evidence>
<name>A0A5S9IM71_UABAM</name>
<comment type="cofactor">
    <cofactor evidence="1">
        <name>pantetheine 4'-phosphate</name>
        <dbReference type="ChEBI" id="CHEBI:47942"/>
    </cofactor>
</comment>
<dbReference type="GO" id="GO:0043041">
    <property type="term" value="P:amino acid activation for nonribosomal peptide biosynthetic process"/>
    <property type="evidence" value="ECO:0007669"/>
    <property type="project" value="TreeGrafter"/>
</dbReference>
<evidence type="ECO:0000313" key="7">
    <source>
        <dbReference type="EMBL" id="BBM83125.1"/>
    </source>
</evidence>
<dbReference type="SUPFAM" id="SSF52777">
    <property type="entry name" value="CoA-dependent acyltransferases"/>
    <property type="match status" value="12"/>
</dbReference>
<dbReference type="SMART" id="SM00823">
    <property type="entry name" value="PKS_PP"/>
    <property type="match status" value="3"/>
</dbReference>
<dbReference type="FunFam" id="3.40.50.980:FF:000001">
    <property type="entry name" value="Non-ribosomal peptide synthetase"/>
    <property type="match status" value="4"/>
</dbReference>
<feature type="domain" description="Carrier" evidence="6">
    <location>
        <begin position="1033"/>
        <end position="1108"/>
    </location>
</feature>
<keyword evidence="4" id="KW-0597">Phosphoprotein</keyword>
<dbReference type="InterPro" id="IPR023213">
    <property type="entry name" value="CAT-like_dom_sf"/>
</dbReference>
<dbReference type="InterPro" id="IPR010060">
    <property type="entry name" value="NRPS_synth"/>
</dbReference>
<dbReference type="InterPro" id="IPR000873">
    <property type="entry name" value="AMP-dep_synth/lig_dom"/>
</dbReference>
<accession>A0A5S9IM71</accession>
<evidence type="ECO:0000259" key="6">
    <source>
        <dbReference type="PROSITE" id="PS50075"/>
    </source>
</evidence>
<gene>
    <name evidence="7" type="ORF">UABAM_01476</name>
</gene>
<dbReference type="InterPro" id="IPR020806">
    <property type="entry name" value="PKS_PP-bd"/>
</dbReference>
<dbReference type="InterPro" id="IPR036736">
    <property type="entry name" value="ACP-like_sf"/>
</dbReference>
<keyword evidence="3" id="KW-0596">Phosphopantetheine</keyword>
<dbReference type="FunFam" id="3.40.50.12780:FF:000012">
    <property type="entry name" value="Non-ribosomal peptide synthetase"/>
    <property type="match status" value="4"/>
</dbReference>
<dbReference type="InterPro" id="IPR006162">
    <property type="entry name" value="Ppantetheine_attach_site"/>
</dbReference>
<dbReference type="Gene3D" id="3.30.559.30">
    <property type="entry name" value="Nonribosomal peptide synthetase, condensation domain"/>
    <property type="match status" value="6"/>
</dbReference>
<dbReference type="PANTHER" id="PTHR45527:SF1">
    <property type="entry name" value="FATTY ACID SYNTHASE"/>
    <property type="match status" value="1"/>
</dbReference>
<dbReference type="InterPro" id="IPR001242">
    <property type="entry name" value="Condensation_dom"/>
</dbReference>
<dbReference type="Pfam" id="PF13193">
    <property type="entry name" value="AMP-binding_C"/>
    <property type="match status" value="4"/>
</dbReference>
<keyword evidence="5" id="KW-0677">Repeat</keyword>
<evidence type="ECO:0000313" key="8">
    <source>
        <dbReference type="Proteomes" id="UP000326354"/>
    </source>
</evidence>
<keyword evidence="8" id="KW-1185">Reference proteome</keyword>
<dbReference type="GO" id="GO:0003824">
    <property type="term" value="F:catalytic activity"/>
    <property type="evidence" value="ECO:0007669"/>
    <property type="project" value="InterPro"/>
</dbReference>
<dbReference type="GO" id="GO:0031177">
    <property type="term" value="F:phosphopantetheine binding"/>
    <property type="evidence" value="ECO:0007669"/>
    <property type="project" value="InterPro"/>
</dbReference>
<dbReference type="GO" id="GO:0044550">
    <property type="term" value="P:secondary metabolite biosynthetic process"/>
    <property type="evidence" value="ECO:0007669"/>
    <property type="project" value="UniProtKB-ARBA"/>
</dbReference>
<feature type="domain" description="Carrier" evidence="6">
    <location>
        <begin position="4667"/>
        <end position="4741"/>
    </location>
</feature>
<evidence type="ECO:0000256" key="2">
    <source>
        <dbReference type="ARBA" id="ARBA00006432"/>
    </source>
</evidence>
<dbReference type="Gene3D" id="1.10.1200.10">
    <property type="entry name" value="ACP-like"/>
    <property type="match status" value="4"/>
</dbReference>
<dbReference type="PROSITE" id="PS50075">
    <property type="entry name" value="CARRIER"/>
    <property type="match status" value="4"/>
</dbReference>
<dbReference type="Pfam" id="PF00668">
    <property type="entry name" value="Condensation"/>
    <property type="match status" value="6"/>
</dbReference>
<dbReference type="PROSITE" id="PS00455">
    <property type="entry name" value="AMP_BINDING"/>
    <property type="match status" value="4"/>
</dbReference>
<proteinExistence type="inferred from homology"/>
<reference evidence="7 8" key="1">
    <citation type="submission" date="2019-08" db="EMBL/GenBank/DDBJ databases">
        <title>Complete genome sequence of Candidatus Uab amorphum.</title>
        <authorList>
            <person name="Shiratori T."/>
            <person name="Suzuki S."/>
            <person name="Kakizawa Y."/>
            <person name="Ishida K."/>
        </authorList>
    </citation>
    <scope>NUCLEOTIDE SEQUENCE [LARGE SCALE GENOMIC DNA]</scope>
    <source>
        <strain evidence="7 8">SRT547</strain>
    </source>
</reference>
<dbReference type="InterPro" id="IPR025110">
    <property type="entry name" value="AMP-bd_C"/>
</dbReference>
<dbReference type="PANTHER" id="PTHR45527">
    <property type="entry name" value="NONRIBOSOMAL PEPTIDE SYNTHETASE"/>
    <property type="match status" value="1"/>
</dbReference>
<dbReference type="Gene3D" id="3.30.300.30">
    <property type="match status" value="4"/>
</dbReference>
<dbReference type="EMBL" id="AP019860">
    <property type="protein sequence ID" value="BBM83125.1"/>
    <property type="molecule type" value="Genomic_DNA"/>
</dbReference>
<dbReference type="PROSITE" id="PS00012">
    <property type="entry name" value="PHOSPHOPANTETHEINE"/>
    <property type="match status" value="1"/>
</dbReference>
<dbReference type="NCBIfam" id="TIGR01720">
    <property type="entry name" value="NRPS-para261"/>
    <property type="match status" value="2"/>
</dbReference>
<dbReference type="InterPro" id="IPR009081">
    <property type="entry name" value="PP-bd_ACP"/>
</dbReference>
<feature type="domain" description="Carrier" evidence="6">
    <location>
        <begin position="3134"/>
        <end position="3208"/>
    </location>
</feature>
<dbReference type="KEGG" id="uam:UABAM_01476"/>
<evidence type="ECO:0000256" key="3">
    <source>
        <dbReference type="ARBA" id="ARBA00022450"/>
    </source>
</evidence>
<evidence type="ECO:0000256" key="4">
    <source>
        <dbReference type="ARBA" id="ARBA00022553"/>
    </source>
</evidence>
<comment type="similarity">
    <text evidence="2">Belongs to the ATP-dependent AMP-binding enzyme family.</text>
</comment>
<sequence length="5192" mass="592857">MKIAKLIASFQKEGFVVECKNDKLRFTHIANKKLNDDQRLQIRTHKDAIIAFLKSQTKEQQLKSSICKIDRQHPIPLSFAQQRLWFLNQYEEQENATYNIFLAFEIMGNLDTNALEKSFQQLVTRHEILRTSFEVLDGQPTQKIASDCKFSLSKQKISEEDVDKVLTTERSSGFDLTNASLLRAKLFEIEPLRHVLAINQHHIISDAWSVNILLTELSQFYNAQLSGQNANFEDIAAQYADFSQWQRSYLQGDILKYKLEYWRDQLADYPTIQLPTDYLRPSSLSHNGDTYPFTLPVPLSEKIMQWAKSAQTTLFTVMLTAFKILLNRYCGQEDIVIGTPIANRGHQDIANTLGFFLNTLVLRSDLSGNPSCEELLARIQQTTLEAYTYQDLPFEKLIEVLNVERDASRSPLFQVMLVVQSAKEQTTFSLSGTEIKHIKSRHNTAKFDLTLFVRETNHNWNLSIEYNTDLFTEKTIARLSSHLQILLESIVENPQKKLSQLEYLTPQEKQALYDGNQTQMPLDFKQCLHQVVEKSPALAAKLAVASSRGNLTYHELGILSNKIGHKLRTCGAKPNKLVAVVMEKGWEQVAAVIGILKAGAAYLPVAASEPQARMCKILQHGQVDIILTQSKYKDSLTWPEGMLAMAVDEDISWQECSSENLNTVQSHLDLAYVIFTSGSTGMPKGVMIDHQSALNTILDINKRFNVNATDCVLSLSSLNFDLSVYDIFGVLGAGGTVVLPDEQEIREPLKWLGWMEKYRVSVWNTVPALMQLLVDYLVGGKTDKDVSALRLVMMSGDWIPLELPDQIRDYFGDDVQTISLGGATEGSIWSILYPIEKIDPLWKSIPYGKPMWNQSFHILDKYLQPVPLGITGELHIGGQGVAKGYWRDPVRTAASFIEDPQTGERLYKTGDMGRYFADGNIEFLGRVDHQVKIRGFRIELGEIEAALSSATEIEQAVVAVRKHEGQHYLIAYCMGTNEESQELRNYLEQRLPAYMIPMAFVFVEKFPLTANGKVDTKALVSSHLDLGSNEYVPPKTQMEKWLATTWCAILNLEKVSANDDFFYIGGHSLSVMQVVAKIRSQLDVECPVKSLFEHTQLSALAGYLEQTKHRPAISIRKVEPGTPITLSFAQQRLWFLDRYEEKNAVYNIPLTFKICGDLQIQPLTDAINAVIQRHSSLRMSFGEQNGHPLVDIAKTIRVSVSRKKTNQQELTQALEREIHTPFDLKTPPLLRVTLFEIEPLYFVLCIVKHHIISDGLSINIFLEELQEFYSSYLQHKEPNVKKLNVEYNDYAHWQQQYLNGDLLQEKISYWLDRLEGYQDLQLPTDFPRAKTLGYQGGSYTFNIEQSLMPDLQTIARKASGTMFTVLLSAFKILLSRYSGQSDLIVGTPVANRTHEDLEGMIGLFVNTVALRSDLSKDQSFMELIKEISAQTIEAYAHQDVPFEKLIEALNVERNTSRSPLLQVTFQTQNDEQGVSLNLPELEISNYQAPYRISKFDLSLSVKQSKNSLHASIQYNADLFKQQTIARFAQHFIQILRSIVQNPQKKLSDLNYLTQEEKQMLLSWNQTQVPLDSKQCLHHIIEQSPAPATKLAVASSRGNLTYHELSIISNKIGHQLRTCGATRNKLVAVVMEKGWEQVAAVVGILKAGSAYLPVAASEPQARMHKILEHGQVEIILTQSKYKNSLNWPKDMRVMAVDENDLWQECSDEGLDTLQSHTDLAYVIFTSGSTGTPKGVMIDHQSALNTIWDINKRFMVVATDCVLSLSSLNFDLSVYDIFGVLAAGGTVILPDEQEIREPLKWLEWMEKYQVSLWNTVPALMQLLVDYLAGGNTKNNISALRLVMMSGDWIPLELPEKIHQYFGEDTQIISLGGATEGSIWSILYPIKKIDASWKSIPYGKPMWNQSFYILDQYLQPVPPGITGELHIGGQGVAKGYWRDPEKTAASFIEHPQTGEKLYKTGDMGRYFADGNIEFLGRVDHQVKIRGFRIELGEIEATLITRPEIEQVVVVVHKQERQHHLIAYCIGANEETQVLRNYLEQRLPAYMIPTAFVFVEKFPLTANGKVDTKALVSSSLDFGSNEYVPPKTSMEKWLATTWGQILKLEKISANDDFFYIGGHSLSVMQVVAQIRLQLHIECPVKSLFEHTELASLANYLEKTKHALSPAISISKAQPGTPLTLSFAQQRLWFIDRYEEKSAMYNMPLVFKICGDLQIQVLNEALNTLIQRHSSLRMSFGEKNGHPSVNIARATQISISQKKATSEELTQVLEREIHAPFDLTTAPLLRATIFETEPFNFILCIVKHHIISDGLSINIFLKELQELYRSYLHKEEPNVKELNLEYHDYAQWQRKYLSGEVLKKKINYWHKRLQGYQDLRLPTDYPRPKTLAYQGDTYSFEIGEGLLPDLQEMARTANGTLFTLLLSVLKIVLSRCSGQSDIVIGTPVANRTHDAVQQMIGLFVNTLVLRSDLSKDQSFMSLLKQISTNTIDDYAHQDIPFEKLIDVLKVERDTSRASIVQTMFQVQNVEEHLSLNLPGVEISNHPVPYHFSKFDFSFFIRQTKESLQGTIQYNTTLFKEQTIARLAEQFKLVVKTVLQTPEIAISQIDLMTAEERKQVLETFNQSSRLDLVDAPIHELFEQQVKKTPQYTAMMFEDQSLSYQEVNERANEFAYALREHYQDVYGKPLAVDTLVGLCLERDLQAIIAILGIWKAGGAYVPMDPKYPRQRLSYLVDDSDVALLVTEGRILEEKPWLKDSVAVLCIEQIGTHNQNNLGATSGAKNLAYMIYTSGSTGNPKGALLEHGGVANRLRWMQCEYQLMAEERVLQKTHLSFDVSVWELFWPLICGATVVIASEEQRKSPDLLWELIDKENISVAHFVPAMFRLLLDVPNWEERNGLRLTICGGEALPTAWCQEYLEKTKSELYNSYGPTEASIAVSHFKCNLGDELRHQIAPIGTPISNVRLYVLDSHLRPVAIGSPGELYIAGIALARGYHKRPQLNKERFCVATIAGQQQRLYKTGDIVRHLDNGALQFLGRVDYQVKVRGFRIEIEEIEAVILQHPHVTQCAIGIRKQKEHKQLLAFYTTTESLEPQALQQYLQQQLPDYMIPAAFVPLEHMPLNDSGKIDRARLPLSSIQSRDRTLATTEIEKTLANVWQQVLGIEEIGIHENFFSMGGDSILSIQVVAKARDFGLRISPKQLFENPDIHSLALVAEKLSSIEISQKPAQGEVPLTPIQHRFLEQNFVQLHHWNQAFLLESSENFDVEALQQTLRHIVGHHDTLRLRFQKSASGWKQFYEDNANVFAIDIEQYSLPEEEQDKAIKEICSKWQQQLNIERGPICKVGILRGHSDGNERLFIAIHHLVVDGVSWRILLADLQSVYQQSIEGQKLSLPEKTSSFKDWSHALLQYAEDETLATHIEYWLSMSRKSVYRLPYSGDKSNNIQRHSKRKGIVLSKELTHTLLQEIPHVYHTQINDLLLSALIVAFYRWQKQTSLRLDLEGHGREQEAVGQVELSRTMGWFTSVFPVYLEIDPQAANYESQAINWREIICSVKEQLRSIPDKGVGFGVLQYLHLDPDIRQQLSQTKSQISFNYLGQFSKKSSSLWNIAAETTGESIGGDNHRRYLLDILGVVRDQQLRINFVYSPVLNEQNIQQLVQLYKQSLEQMIDHCQQPNVGSFTPSDFPWLNCSQKQLDQIVEKNYSNIETVYPSTTTQQGLLFHALYAPKSDQYCVQLELEYTGRLSKEELHHAWQAVVDKYATLRTKFAWEDGRFWQIVHKQVKIEWCELDWREHTEEKQQQLLQEYMQQDRGKGFDFEKPGLTRFCLIQMCDARHVLLWTHHHLLLDGWCVPILLEEVAKHCEGHSLGREGNTHRHYFTWLQQQNKNAALDFWKQQMAQVEAVTPLHIQKTGTILDVYQADAQVQGYQHQISQEVTQKMQRFSKECRITLNTLVQFAWAKVLSCYSGQDSVVYGTVTSGRSHPVAGLDKHISLLINTVPVHAHFKEEQTIDMLNKFQQTIQQISDYDYVGLSEIQAQSQVPTGTPLFYSLFVYQNYPTNHKESQEELQLTQFKGHEKTNYPLTLLAVPGRTFQLKAMYNSNCFSLESIKRLLHHLEQTILNVLESPQQPVQKINIVGNLEKKELLRKWNQTQVCYNPKQVLSQYLESQVEKTPANIALQFAEETLSYQEFNAQVNQMAHAIRKRYMDCYGQNMPAGALIGICTRRNLQMVVAIWGILKAGAAYVPLEPDYPQQRLDYMIEDSQVDLLLTQKDILQIHTLSIDEEKTILLEDDFSTYSSQNPTQINNREDLVYMIYTSGSTGKPKGVMLEHRGVINLILWMQETCKLQSQESLLHKTPFSFDASVWELLWPFFVGARLVIANAEGHKDPQYLYDTIKKYQITTIHFVPSMFQAFLETTQFEDLTSLQRIFCGGEALPSRLSEEFLTRHKTCTLFNSYGPTETSIAVSHWTCDVKDHLIHNTTPIGKPIGNIRLYVLDRSLCPVPIGVPGELYISGVGLARGYKNRPQLNQEKFIANPFVSEEDQTQKQYLHMYRTGDLVKRMPDGNIDFLGRIDFQIKLRGFRIELGEIETVLANHPSISQCAVVLQNNLRKQLVGYCVNKSSERIDESDLRAYLQNELPEYMIPSIFVYLDSLPLNANGKLDRSRLPQNVMAPKNDYIAPASELEKTLAVIWQQVLNMDRIGVDDNFFRLGGDSILSLQLIYKAREAGWKISPKELFENPNIRSLAMVTKKLVATTISERPVYGEVPLTPIQHQFFEQNLAQRHHWNMAFLLEWNQPLNIELLQKALNCVLKHHDSFRLRFTQTAANKWRQFYQEEIAMVEIVTHKLSSKTSEELREEINQVSVYWQQQFNIEQGPIFKAVLFDGHNDGKERLLIVVHHLVMDGVSRRILLEDLHRAYQQLEAGQKVKLPRKSSSFQEWADTLVQYAENLSSQISYWLAIKQKTVPRFPDGNAQQHLQENRCSTSFTLSVDLTKALLQDAHVYHTQINELLLSALCVTFYHWRKQSLLLLDLAGHGREESVLQDDRPIDLTRTIGWFTSFFPICLEIPDEEPQWSEIICSIKEQLRTVPSKGLGFGILRYLHPQQDVRTQLAQNPAQIRFNYIGQFSTSGKDALWKATTATSNNLGAKNHRRYLLDIVGVVRDAQLSIIFSHSAALEEQQVSNLAELYQKALEQMISHCQQTEI</sequence>
<dbReference type="NCBIfam" id="NF003417">
    <property type="entry name" value="PRK04813.1"/>
    <property type="match status" value="4"/>
</dbReference>
<dbReference type="NCBIfam" id="NF004282">
    <property type="entry name" value="PRK05691.1"/>
    <property type="match status" value="6"/>
</dbReference>
<dbReference type="InterPro" id="IPR045851">
    <property type="entry name" value="AMP-bd_C_sf"/>
</dbReference>
<dbReference type="CDD" id="cd19534">
    <property type="entry name" value="E_NRPS"/>
    <property type="match status" value="2"/>
</dbReference>
<dbReference type="CDD" id="cd12114">
    <property type="entry name" value="A_NRPS_TlmIV_like"/>
    <property type="match status" value="2"/>
</dbReference>
<dbReference type="FunFam" id="3.30.300.30:FF:000010">
    <property type="entry name" value="Enterobactin synthetase component F"/>
    <property type="match status" value="2"/>
</dbReference>
<dbReference type="Proteomes" id="UP000326354">
    <property type="component" value="Chromosome"/>
</dbReference>
<dbReference type="FunFam" id="1.10.1200.10:FF:000005">
    <property type="entry name" value="Nonribosomal peptide synthetase 1"/>
    <property type="match status" value="4"/>
</dbReference>
<dbReference type="NCBIfam" id="TIGR01733">
    <property type="entry name" value="AA-adenyl-dom"/>
    <property type="match status" value="4"/>
</dbReference>
<dbReference type="Gene3D" id="2.30.38.10">
    <property type="entry name" value="Luciferase, Domain 3"/>
    <property type="match status" value="4"/>
</dbReference>
<organism evidence="7 8">
    <name type="scientific">Uabimicrobium amorphum</name>
    <dbReference type="NCBI Taxonomy" id="2596890"/>
    <lineage>
        <taxon>Bacteria</taxon>
        <taxon>Pseudomonadati</taxon>
        <taxon>Planctomycetota</taxon>
        <taxon>Candidatus Uabimicrobiia</taxon>
        <taxon>Candidatus Uabimicrobiales</taxon>
        <taxon>Candidatus Uabimicrobiaceae</taxon>
        <taxon>Candidatus Uabimicrobium</taxon>
    </lineage>
</organism>
<evidence type="ECO:0000256" key="5">
    <source>
        <dbReference type="ARBA" id="ARBA00022737"/>
    </source>
</evidence>
<dbReference type="Gene3D" id="3.30.559.10">
    <property type="entry name" value="Chloramphenicol acetyltransferase-like domain"/>
    <property type="match status" value="6"/>
</dbReference>
<dbReference type="InterPro" id="IPR020845">
    <property type="entry name" value="AMP-binding_CS"/>
</dbReference>
<dbReference type="GO" id="GO:0005737">
    <property type="term" value="C:cytoplasm"/>
    <property type="evidence" value="ECO:0007669"/>
    <property type="project" value="TreeGrafter"/>
</dbReference>
<protein>
    <submittedName>
        <fullName evidence="7">Non-ribosomal peptide synthetase</fullName>
    </submittedName>
</protein>
<dbReference type="FunFam" id="3.40.50.980:FF:000002">
    <property type="entry name" value="Enterobactin synthetase component F"/>
    <property type="match status" value="1"/>
</dbReference>
<dbReference type="SUPFAM" id="SSF56801">
    <property type="entry name" value="Acetyl-CoA synthetase-like"/>
    <property type="match status" value="4"/>
</dbReference>
<dbReference type="RefSeq" id="WP_151967340.1">
    <property type="nucleotide sequence ID" value="NZ_AP019860.1"/>
</dbReference>
<dbReference type="Gene3D" id="3.40.50.980">
    <property type="match status" value="8"/>
</dbReference>
<dbReference type="SUPFAM" id="SSF47336">
    <property type="entry name" value="ACP-like"/>
    <property type="match status" value="4"/>
</dbReference>
<dbReference type="Pfam" id="PF00550">
    <property type="entry name" value="PP-binding"/>
    <property type="match status" value="4"/>
</dbReference>
<dbReference type="Pfam" id="PF00501">
    <property type="entry name" value="AMP-binding"/>
    <property type="match status" value="4"/>
</dbReference>
<feature type="domain" description="Carrier" evidence="6">
    <location>
        <begin position="2081"/>
        <end position="2156"/>
    </location>
</feature>
<dbReference type="OrthoDB" id="9778383at2"/>
<dbReference type="CDD" id="cd05930">
    <property type="entry name" value="A_NRPS"/>
    <property type="match status" value="2"/>
</dbReference>
<dbReference type="InterPro" id="IPR010071">
    <property type="entry name" value="AA_adenyl_dom"/>
</dbReference>
<dbReference type="CDD" id="cd19531">
    <property type="entry name" value="LCL_NRPS-like"/>
    <property type="match status" value="3"/>
</dbReference>